<evidence type="ECO:0000313" key="4">
    <source>
        <dbReference type="Proteomes" id="UP000005408"/>
    </source>
</evidence>
<feature type="compositionally biased region" description="Basic and acidic residues" evidence="1">
    <location>
        <begin position="207"/>
        <end position="220"/>
    </location>
</feature>
<keyword evidence="2" id="KW-0812">Transmembrane</keyword>
<keyword evidence="4" id="KW-1185">Reference proteome</keyword>
<dbReference type="AlphaFoldDB" id="A0A8W8L597"/>
<name>A0A8W8L597_MAGGI</name>
<feature type="compositionally biased region" description="Polar residues" evidence="1">
    <location>
        <begin position="229"/>
        <end position="240"/>
    </location>
</feature>
<dbReference type="InterPro" id="IPR038377">
    <property type="entry name" value="Na/Glc_symporter_sf"/>
</dbReference>
<organism evidence="3 4">
    <name type="scientific">Magallana gigas</name>
    <name type="common">Pacific oyster</name>
    <name type="synonym">Crassostrea gigas</name>
    <dbReference type="NCBI Taxonomy" id="29159"/>
    <lineage>
        <taxon>Eukaryota</taxon>
        <taxon>Metazoa</taxon>
        <taxon>Spiralia</taxon>
        <taxon>Lophotrochozoa</taxon>
        <taxon>Mollusca</taxon>
        <taxon>Bivalvia</taxon>
        <taxon>Autobranchia</taxon>
        <taxon>Pteriomorphia</taxon>
        <taxon>Ostreida</taxon>
        <taxon>Ostreoidea</taxon>
        <taxon>Ostreidae</taxon>
        <taxon>Magallana</taxon>
    </lineage>
</organism>
<evidence type="ECO:0000256" key="2">
    <source>
        <dbReference type="SAM" id="Phobius"/>
    </source>
</evidence>
<evidence type="ECO:0000313" key="3">
    <source>
        <dbReference type="EnsemblMetazoa" id="G26669.1:cds"/>
    </source>
</evidence>
<dbReference type="PANTHER" id="PTHR11819">
    <property type="entry name" value="SOLUTE CARRIER FAMILY 5"/>
    <property type="match status" value="1"/>
</dbReference>
<evidence type="ECO:0000256" key="1">
    <source>
        <dbReference type="SAM" id="MobiDB-lite"/>
    </source>
</evidence>
<keyword evidence="2" id="KW-0472">Membrane</keyword>
<dbReference type="GO" id="GO:0005886">
    <property type="term" value="C:plasma membrane"/>
    <property type="evidence" value="ECO:0007669"/>
    <property type="project" value="TreeGrafter"/>
</dbReference>
<sequence length="240" mass="26873">MCRILFPVYRWPALIRYLTHDLSEGCVSVCWSVSPSPGSRRTNVSELFHYIQAITSFLAPPVCAVYVLAVFWKRTKNREVLRSDDRARGGADPVYLGVRVQRAGVRRVGDTGRTSSRRSTTFTSALFCSPSSSSVQSSSVCSQPPIPEKCLHRLTFLGRFDTAETEDIDAEKDQKELEKGSTKWLQKLATWRRASQYIRLPYNGSVGREDGGRDRVDRGATEGPGAQAENPSTNPRTRRL</sequence>
<dbReference type="PANTHER" id="PTHR11819:SF195">
    <property type="entry name" value="SODIUM_GLUCOSE COTRANSPORTER 4"/>
    <property type="match status" value="1"/>
</dbReference>
<feature type="transmembrane region" description="Helical" evidence="2">
    <location>
        <begin position="47"/>
        <end position="72"/>
    </location>
</feature>
<keyword evidence="2" id="KW-1133">Transmembrane helix</keyword>
<dbReference type="Gene3D" id="1.20.1730.10">
    <property type="entry name" value="Sodium/glucose cotransporter"/>
    <property type="match status" value="1"/>
</dbReference>
<dbReference type="Proteomes" id="UP000005408">
    <property type="component" value="Unassembled WGS sequence"/>
</dbReference>
<feature type="region of interest" description="Disordered" evidence="1">
    <location>
        <begin position="201"/>
        <end position="240"/>
    </location>
</feature>
<protein>
    <submittedName>
        <fullName evidence="3">Uncharacterized protein</fullName>
    </submittedName>
</protein>
<reference evidence="3" key="1">
    <citation type="submission" date="2022-08" db="UniProtKB">
        <authorList>
            <consortium name="EnsemblMetazoa"/>
        </authorList>
    </citation>
    <scope>IDENTIFICATION</scope>
    <source>
        <strain evidence="3">05x7-T-G4-1.051#20</strain>
    </source>
</reference>
<proteinExistence type="predicted"/>
<accession>A0A8W8L597</accession>
<dbReference type="GO" id="GO:0005412">
    <property type="term" value="F:D-glucose:sodium symporter activity"/>
    <property type="evidence" value="ECO:0007669"/>
    <property type="project" value="TreeGrafter"/>
</dbReference>
<dbReference type="EnsemblMetazoa" id="G26669.1">
    <property type="protein sequence ID" value="G26669.1:cds"/>
    <property type="gene ID" value="G26669"/>
</dbReference>